<comment type="caution">
    <text evidence="4">The sequence shown here is derived from an EMBL/GenBank/DDBJ whole genome shotgun (WGS) entry which is preliminary data.</text>
</comment>
<evidence type="ECO:0000313" key="4">
    <source>
        <dbReference type="EMBL" id="MFD2116828.1"/>
    </source>
</evidence>
<evidence type="ECO:0000259" key="3">
    <source>
        <dbReference type="Pfam" id="PF03448"/>
    </source>
</evidence>
<dbReference type="SUPFAM" id="SSF158791">
    <property type="entry name" value="MgtE N-terminal domain-like"/>
    <property type="match status" value="1"/>
</dbReference>
<evidence type="ECO:0000313" key="5">
    <source>
        <dbReference type="Proteomes" id="UP001597362"/>
    </source>
</evidence>
<dbReference type="SUPFAM" id="SSF48029">
    <property type="entry name" value="FliG"/>
    <property type="match status" value="1"/>
</dbReference>
<gene>
    <name evidence="4" type="ORF">ACFSJH_13960</name>
</gene>
<feature type="compositionally biased region" description="Polar residues" evidence="1">
    <location>
        <begin position="125"/>
        <end position="143"/>
    </location>
</feature>
<evidence type="ECO:0000256" key="2">
    <source>
        <dbReference type="SAM" id="Phobius"/>
    </source>
</evidence>
<keyword evidence="5" id="KW-1185">Reference proteome</keyword>
<dbReference type="Pfam" id="PF03448">
    <property type="entry name" value="MgtE_N"/>
    <property type="match status" value="1"/>
</dbReference>
<keyword evidence="2" id="KW-0472">Membrane</keyword>
<sequence>MADTDMEKDGYSRFARFMMLTVPVVMVVILLVVLAAFIDTDFRNRLYQVGQAIPVINKIVPEPRITGSSMNDEQIRTIKLNEKIAELEQQVSSLEAELQTAVEEKEEQESMVAELEVALEKTQSEETNATDDATPSNEVTNEQYNAKVTELASMFSKMMPSKAAPIIQNMTNEEATLLFSAMRSDDRVRIMEKMNPKQAADLTVLLKDEKPAKDLQLAALQSQINKLKKEQPTVAASTIEKDQLAATFNSMDAKSAADLLLKMNELSTGKVLKTLEAMNDKARSAVLAEMATSNQAKTAQIVAKLIPGK</sequence>
<accession>A0ABW4YMD6</accession>
<feature type="transmembrane region" description="Helical" evidence="2">
    <location>
        <begin position="14"/>
        <end position="38"/>
    </location>
</feature>
<feature type="region of interest" description="Disordered" evidence="1">
    <location>
        <begin position="120"/>
        <end position="143"/>
    </location>
</feature>
<dbReference type="EMBL" id="JBHUHO010000032">
    <property type="protein sequence ID" value="MFD2116828.1"/>
    <property type="molecule type" value="Genomic_DNA"/>
</dbReference>
<feature type="domain" description="Magnesium transporter MgtE intracellular" evidence="3">
    <location>
        <begin position="149"/>
        <end position="211"/>
    </location>
</feature>
<proteinExistence type="predicted"/>
<dbReference type="InterPro" id="IPR006668">
    <property type="entry name" value="Mg_transptr_MgtE_intracell_dom"/>
</dbReference>
<dbReference type="Proteomes" id="UP001597362">
    <property type="component" value="Unassembled WGS sequence"/>
</dbReference>
<keyword evidence="2" id="KW-0812">Transmembrane</keyword>
<protein>
    <submittedName>
        <fullName evidence="4">MotE family protein</fullName>
    </submittedName>
</protein>
<dbReference type="RefSeq" id="WP_377773398.1">
    <property type="nucleotide sequence ID" value="NZ_JBHUHO010000032.1"/>
</dbReference>
<organism evidence="4 5">
    <name type="scientific">Paenibacillus yanchengensis</name>
    <dbReference type="NCBI Taxonomy" id="2035833"/>
    <lineage>
        <taxon>Bacteria</taxon>
        <taxon>Bacillati</taxon>
        <taxon>Bacillota</taxon>
        <taxon>Bacilli</taxon>
        <taxon>Bacillales</taxon>
        <taxon>Paenibacillaceae</taxon>
        <taxon>Paenibacillus</taxon>
    </lineage>
</organism>
<dbReference type="InterPro" id="IPR038076">
    <property type="entry name" value="MgtE_N_sf"/>
</dbReference>
<dbReference type="InterPro" id="IPR011002">
    <property type="entry name" value="FliG_a-hlx"/>
</dbReference>
<evidence type="ECO:0000256" key="1">
    <source>
        <dbReference type="SAM" id="MobiDB-lite"/>
    </source>
</evidence>
<dbReference type="Gene3D" id="1.25.60.10">
    <property type="entry name" value="MgtE N-terminal domain-like"/>
    <property type="match status" value="1"/>
</dbReference>
<keyword evidence="2" id="KW-1133">Transmembrane helix</keyword>
<name>A0ABW4YMD6_9BACL</name>
<reference evidence="5" key="1">
    <citation type="journal article" date="2019" name="Int. J. Syst. Evol. Microbiol.">
        <title>The Global Catalogue of Microorganisms (GCM) 10K type strain sequencing project: providing services to taxonomists for standard genome sequencing and annotation.</title>
        <authorList>
            <consortium name="The Broad Institute Genomics Platform"/>
            <consortium name="The Broad Institute Genome Sequencing Center for Infectious Disease"/>
            <person name="Wu L."/>
            <person name="Ma J."/>
        </authorList>
    </citation>
    <scope>NUCLEOTIDE SEQUENCE [LARGE SCALE GENOMIC DNA]</scope>
    <source>
        <strain evidence="5">GH52</strain>
    </source>
</reference>